<keyword evidence="3" id="KW-1185">Reference proteome</keyword>
<evidence type="ECO:0000313" key="2">
    <source>
        <dbReference type="EMBL" id="MCV7229852.1"/>
    </source>
</evidence>
<comment type="caution">
    <text evidence="2">The sequence shown here is derived from an EMBL/GenBank/DDBJ whole genome shotgun (WGS) entry which is preliminary data.</text>
</comment>
<evidence type="ECO:0000313" key="3">
    <source>
        <dbReference type="Proteomes" id="UP001526201"/>
    </source>
</evidence>
<sequence length="253" mass="26174">MAVGASPDPQSQLLANVYAAALRSYGTPAHVETLSDPLAGLDSGQVSVVPGLTGQLLHGFAPGSSDTSDEKVYKAMVGTLPEGVSVGDYTTAAEDKPAVALTETTAAAWGGRDLTTLVNHCAELTVGAVKGARTPARVGKCTLPAPREFPDDAALFNALRAKQINAAWTTTADPGVPGDVLVLTDAKPALIQAENVVPLYRRNELTARQVLAVNEVAGVLDTAALKRMRQQVAEGTDPQAAAEGWLADNPLGR</sequence>
<dbReference type="SUPFAM" id="SSF53850">
    <property type="entry name" value="Periplasmic binding protein-like II"/>
    <property type="match status" value="1"/>
</dbReference>
<name>A0ABT3CKA0_9MYCO</name>
<protein>
    <recommendedName>
        <fullName evidence="1">ABC-type glycine betaine transport system substrate-binding domain-containing protein</fullName>
    </recommendedName>
</protein>
<dbReference type="Gene3D" id="3.40.190.10">
    <property type="entry name" value="Periplasmic binding protein-like II"/>
    <property type="match status" value="1"/>
</dbReference>
<evidence type="ECO:0000259" key="1">
    <source>
        <dbReference type="Pfam" id="PF04069"/>
    </source>
</evidence>
<organism evidence="2 3">
    <name type="scientific">Mycolicibacterium komossense</name>
    <dbReference type="NCBI Taxonomy" id="1779"/>
    <lineage>
        <taxon>Bacteria</taxon>
        <taxon>Bacillati</taxon>
        <taxon>Actinomycetota</taxon>
        <taxon>Actinomycetes</taxon>
        <taxon>Mycobacteriales</taxon>
        <taxon>Mycobacteriaceae</taxon>
        <taxon>Mycolicibacterium</taxon>
    </lineage>
</organism>
<dbReference type="InterPro" id="IPR007210">
    <property type="entry name" value="ABC_Gly_betaine_transp_sub-bd"/>
</dbReference>
<dbReference type="Pfam" id="PF04069">
    <property type="entry name" value="OpuAC"/>
    <property type="match status" value="1"/>
</dbReference>
<gene>
    <name evidence="2" type="ORF">H7J73_27975</name>
</gene>
<dbReference type="Proteomes" id="UP001526201">
    <property type="component" value="Unassembled WGS sequence"/>
</dbReference>
<reference evidence="2 3" key="1">
    <citation type="journal article" date="2022" name="BMC Genomics">
        <title>Comparative genome analysis of mycobacteria focusing on tRNA and non-coding RNA.</title>
        <authorList>
            <person name="Behra P.R.K."/>
            <person name="Pettersson B.M.F."/>
            <person name="Ramesh M."/>
            <person name="Das S."/>
            <person name="Dasgupta S."/>
            <person name="Kirsebom L.A."/>
        </authorList>
    </citation>
    <scope>NUCLEOTIDE SEQUENCE [LARGE SCALE GENOMIC DNA]</scope>
    <source>
        <strain evidence="2 3">DSM 44078</strain>
    </source>
</reference>
<proteinExistence type="predicted"/>
<feature type="domain" description="ABC-type glycine betaine transport system substrate-binding" evidence="1">
    <location>
        <begin position="152"/>
        <end position="247"/>
    </location>
</feature>
<dbReference type="Gene3D" id="3.40.190.120">
    <property type="entry name" value="Osmoprotection protein (prox), domain 2"/>
    <property type="match status" value="1"/>
</dbReference>
<dbReference type="EMBL" id="JACKTY010000047">
    <property type="protein sequence ID" value="MCV7229852.1"/>
    <property type="molecule type" value="Genomic_DNA"/>
</dbReference>
<accession>A0ABT3CKA0</accession>